<dbReference type="EMBL" id="MU006098">
    <property type="protein sequence ID" value="KAF2837733.1"/>
    <property type="molecule type" value="Genomic_DNA"/>
</dbReference>
<name>A0A9P4VNH4_9PEZI</name>
<accession>A0A9P4VNH4</accession>
<evidence type="ECO:0000313" key="1">
    <source>
        <dbReference type="EMBL" id="KAF2837733.1"/>
    </source>
</evidence>
<evidence type="ECO:0000313" key="2">
    <source>
        <dbReference type="Proteomes" id="UP000799429"/>
    </source>
</evidence>
<organism evidence="1 2">
    <name type="scientific">Patellaria atrata CBS 101060</name>
    <dbReference type="NCBI Taxonomy" id="1346257"/>
    <lineage>
        <taxon>Eukaryota</taxon>
        <taxon>Fungi</taxon>
        <taxon>Dikarya</taxon>
        <taxon>Ascomycota</taxon>
        <taxon>Pezizomycotina</taxon>
        <taxon>Dothideomycetes</taxon>
        <taxon>Dothideomycetes incertae sedis</taxon>
        <taxon>Patellariales</taxon>
        <taxon>Patellariaceae</taxon>
        <taxon>Patellaria</taxon>
    </lineage>
</organism>
<dbReference type="Proteomes" id="UP000799429">
    <property type="component" value="Unassembled WGS sequence"/>
</dbReference>
<protein>
    <submittedName>
        <fullName evidence="1">Uncharacterized protein</fullName>
    </submittedName>
</protein>
<sequence length="230" mass="26401">MEVFNVLADYMTLNLCDPSSNKAAECGPSRSLLPPRLTHFPGYLSTIFYGSRIYGKLHINEKGEPTEVEYPFQAAEALVHELAHAISFLCESRVYGSHESYFEESGFGEAGYESQQFYSGCAGVGFLKGDWYWKMTDKILPWPSDLIEIFPGPDEKNPLDLALLFQQQRRRDSLKLTVIWTIPPSYIENIFTRQFWNTVLHPTYIIYSMRRMVAEVLMRPHTQDCGAAFM</sequence>
<dbReference type="AlphaFoldDB" id="A0A9P4VNH4"/>
<keyword evidence="2" id="KW-1185">Reference proteome</keyword>
<comment type="caution">
    <text evidence="1">The sequence shown here is derived from an EMBL/GenBank/DDBJ whole genome shotgun (WGS) entry which is preliminary data.</text>
</comment>
<proteinExistence type="predicted"/>
<reference evidence="1" key="1">
    <citation type="journal article" date="2020" name="Stud. Mycol.">
        <title>101 Dothideomycetes genomes: a test case for predicting lifestyles and emergence of pathogens.</title>
        <authorList>
            <person name="Haridas S."/>
            <person name="Albert R."/>
            <person name="Binder M."/>
            <person name="Bloem J."/>
            <person name="Labutti K."/>
            <person name="Salamov A."/>
            <person name="Andreopoulos B."/>
            <person name="Baker S."/>
            <person name="Barry K."/>
            <person name="Bills G."/>
            <person name="Bluhm B."/>
            <person name="Cannon C."/>
            <person name="Castanera R."/>
            <person name="Culley D."/>
            <person name="Daum C."/>
            <person name="Ezra D."/>
            <person name="Gonzalez J."/>
            <person name="Henrissat B."/>
            <person name="Kuo A."/>
            <person name="Liang C."/>
            <person name="Lipzen A."/>
            <person name="Lutzoni F."/>
            <person name="Magnuson J."/>
            <person name="Mondo S."/>
            <person name="Nolan M."/>
            <person name="Ohm R."/>
            <person name="Pangilinan J."/>
            <person name="Park H.-J."/>
            <person name="Ramirez L."/>
            <person name="Alfaro M."/>
            <person name="Sun H."/>
            <person name="Tritt A."/>
            <person name="Yoshinaga Y."/>
            <person name="Zwiers L.-H."/>
            <person name="Turgeon B."/>
            <person name="Goodwin S."/>
            <person name="Spatafora J."/>
            <person name="Crous P."/>
            <person name="Grigoriev I."/>
        </authorList>
    </citation>
    <scope>NUCLEOTIDE SEQUENCE</scope>
    <source>
        <strain evidence="1">CBS 101060</strain>
    </source>
</reference>
<gene>
    <name evidence="1" type="ORF">M501DRAFT_985963</name>
</gene>